<evidence type="ECO:0000313" key="10">
    <source>
        <dbReference type="Proteomes" id="UP000829401"/>
    </source>
</evidence>
<evidence type="ECO:0000256" key="4">
    <source>
        <dbReference type="ARBA" id="ARBA00023315"/>
    </source>
</evidence>
<accession>T0DN82</accession>
<accession>A0A9E6ZN92</accession>
<dbReference type="PROSITE" id="PS00737">
    <property type="entry name" value="THIOLASE_2"/>
    <property type="match status" value="1"/>
</dbReference>
<dbReference type="InterPro" id="IPR050215">
    <property type="entry name" value="Thiolase-like_sf_Thiolase"/>
</dbReference>
<dbReference type="Gene3D" id="3.40.47.10">
    <property type="match status" value="1"/>
</dbReference>
<dbReference type="InterPro" id="IPR016039">
    <property type="entry name" value="Thiolase-like"/>
</dbReference>
<dbReference type="GO" id="GO:0005737">
    <property type="term" value="C:cytoplasm"/>
    <property type="evidence" value="ECO:0007669"/>
    <property type="project" value="UniProtKB-ARBA"/>
</dbReference>
<keyword evidence="10" id="KW-1185">Reference proteome</keyword>
<dbReference type="AlphaFoldDB" id="T0DN82"/>
<dbReference type="Pfam" id="PF00108">
    <property type="entry name" value="Thiolase_N"/>
    <property type="match status" value="1"/>
</dbReference>
<dbReference type="InterPro" id="IPR002155">
    <property type="entry name" value="Thiolase"/>
</dbReference>
<dbReference type="EC" id="2.3.1.16" evidence="5"/>
<gene>
    <name evidence="9" type="ORF">K1I37_19035</name>
</gene>
<dbReference type="FunFam" id="3.40.47.10:FF:000010">
    <property type="entry name" value="Acetyl-CoA acetyltransferase (Thiolase)"/>
    <property type="match status" value="1"/>
</dbReference>
<proteinExistence type="inferred from homology"/>
<dbReference type="EMBL" id="CP080467">
    <property type="protein sequence ID" value="UNO48719.1"/>
    <property type="molecule type" value="Genomic_DNA"/>
</dbReference>
<dbReference type="KEGG" id="aaco:K1I37_19035"/>
<evidence type="ECO:0000256" key="2">
    <source>
        <dbReference type="ARBA" id="ARBA00010982"/>
    </source>
</evidence>
<dbReference type="InterPro" id="IPR020615">
    <property type="entry name" value="Thiolase_acyl_enz_int_AS"/>
</dbReference>
<dbReference type="InterPro" id="IPR020610">
    <property type="entry name" value="Thiolase_AS"/>
</dbReference>
<dbReference type="GO" id="GO:0003988">
    <property type="term" value="F:acetyl-CoA C-acyltransferase activity"/>
    <property type="evidence" value="ECO:0007669"/>
    <property type="project" value="UniProtKB-EC"/>
</dbReference>
<dbReference type="Proteomes" id="UP000829401">
    <property type="component" value="Chromosome"/>
</dbReference>
<feature type="domain" description="Thiolase N-terminal" evidence="7">
    <location>
        <begin position="6"/>
        <end position="270"/>
    </location>
</feature>
<dbReference type="PROSITE" id="PS00098">
    <property type="entry name" value="THIOLASE_1"/>
    <property type="match status" value="1"/>
</dbReference>
<dbReference type="PROSITE" id="PS00099">
    <property type="entry name" value="THIOLASE_3"/>
    <property type="match status" value="1"/>
</dbReference>
<dbReference type="PANTHER" id="PTHR43853">
    <property type="entry name" value="3-KETOACYL-COA THIOLASE, PEROXISOMAL"/>
    <property type="match status" value="1"/>
</dbReference>
<dbReference type="PIRSF" id="PIRSF000429">
    <property type="entry name" value="Ac-CoA_Ac_transf"/>
    <property type="match status" value="1"/>
</dbReference>
<dbReference type="CDD" id="cd00751">
    <property type="entry name" value="thiolase"/>
    <property type="match status" value="1"/>
</dbReference>
<organism evidence="9 10">
    <name type="scientific">Alicyclobacillus acidoterrestris (strain ATCC 49025 / DSM 3922 / CIP 106132 / NCIMB 13137 / GD3B)</name>
    <dbReference type="NCBI Taxonomy" id="1356854"/>
    <lineage>
        <taxon>Bacteria</taxon>
        <taxon>Bacillati</taxon>
        <taxon>Bacillota</taxon>
        <taxon>Bacilli</taxon>
        <taxon>Bacillales</taxon>
        <taxon>Alicyclobacillaceae</taxon>
        <taxon>Alicyclobacillus</taxon>
    </lineage>
</organism>
<evidence type="ECO:0000256" key="3">
    <source>
        <dbReference type="ARBA" id="ARBA00022679"/>
    </source>
</evidence>
<comment type="pathway">
    <text evidence="1">Lipid metabolism.</text>
</comment>
<evidence type="ECO:0000256" key="5">
    <source>
        <dbReference type="ARBA" id="ARBA00024073"/>
    </source>
</evidence>
<dbReference type="InterPro" id="IPR020616">
    <property type="entry name" value="Thiolase_N"/>
</dbReference>
<dbReference type="SUPFAM" id="SSF53901">
    <property type="entry name" value="Thiolase-like"/>
    <property type="match status" value="2"/>
</dbReference>
<evidence type="ECO:0000256" key="6">
    <source>
        <dbReference type="RuleBase" id="RU003557"/>
    </source>
</evidence>
<feature type="domain" description="Thiolase C-terminal" evidence="8">
    <location>
        <begin position="278"/>
        <end position="400"/>
    </location>
</feature>
<dbReference type="NCBIfam" id="TIGR01930">
    <property type="entry name" value="AcCoA-C-Actrans"/>
    <property type="match status" value="1"/>
</dbReference>
<reference evidence="10" key="1">
    <citation type="journal article" date="2022" name="G3 (Bethesda)">
        <title>Unveiling the complete genome sequence of Alicyclobacillus acidoterrestris DSM 3922T, a taint-producing strain.</title>
        <authorList>
            <person name="Leonardo I.C."/>
            <person name="Barreto Crespo M.T."/>
            <person name="Gaspar F.B."/>
        </authorList>
    </citation>
    <scope>NUCLEOTIDE SEQUENCE [LARGE SCALE GENOMIC DNA]</scope>
    <source>
        <strain evidence="10">DSM 3922</strain>
    </source>
</reference>
<name>T0DN82_ALIAG</name>
<dbReference type="GO" id="GO:0010124">
    <property type="term" value="P:phenylacetate catabolic process"/>
    <property type="evidence" value="ECO:0007669"/>
    <property type="project" value="TreeGrafter"/>
</dbReference>
<dbReference type="RefSeq" id="WP_021295023.1">
    <property type="nucleotide sequence ID" value="NZ_AURB01000030.1"/>
</dbReference>
<dbReference type="OrthoDB" id="2379477at2"/>
<evidence type="ECO:0000259" key="7">
    <source>
        <dbReference type="Pfam" id="PF00108"/>
    </source>
</evidence>
<dbReference type="GO" id="GO:0006635">
    <property type="term" value="P:fatty acid beta-oxidation"/>
    <property type="evidence" value="ECO:0007669"/>
    <property type="project" value="TreeGrafter"/>
</dbReference>
<keyword evidence="3 6" id="KW-0808">Transferase</keyword>
<dbReference type="Pfam" id="PF02803">
    <property type="entry name" value="Thiolase_C"/>
    <property type="match status" value="1"/>
</dbReference>
<dbReference type="InterPro" id="IPR020613">
    <property type="entry name" value="Thiolase_CS"/>
</dbReference>
<comment type="similarity">
    <text evidence="2 6">Belongs to the thiolase-like superfamily. Thiolase family.</text>
</comment>
<dbReference type="STRING" id="1356854.N007_19505"/>
<evidence type="ECO:0000256" key="1">
    <source>
        <dbReference type="ARBA" id="ARBA00005189"/>
    </source>
</evidence>
<dbReference type="InterPro" id="IPR020617">
    <property type="entry name" value="Thiolase_C"/>
</dbReference>
<keyword evidence="4 6" id="KW-0012">Acyltransferase</keyword>
<protein>
    <recommendedName>
        <fullName evidence="5">acetyl-CoA C-acyltransferase</fullName>
        <ecNumber evidence="5">2.3.1.16</ecNumber>
    </recommendedName>
</protein>
<evidence type="ECO:0000259" key="8">
    <source>
        <dbReference type="Pfam" id="PF02803"/>
    </source>
</evidence>
<dbReference type="PANTHER" id="PTHR43853:SF2">
    <property type="entry name" value="3-OXOADIPYL-COA_3-OXO-5,6-DEHYDROSUBERYL-COA THIOLASE"/>
    <property type="match status" value="1"/>
</dbReference>
<sequence>MACEAVIVDAVRTPFGKYGGALSRVRPDDLAAIVIRSLIERNPLLNPSDIEDVIFGCANQAGEDNRNIARMALLLAGLPETVGGVTVNRLCASGLEAVNQAAAAIRMGVGKAYIAGGVESMSRAPLVMLKAEQAFPRGNPEVADTTIGWRFVNPKLAALHPPISMGETAENVAEQYQISREDQDEFALVSQRRAADAWDRGIFEREVIPVEVPLARGQTQIVERDEHIRPNVTMESLAKLKPVFRSGGTVTAGNSSGINDGAAALLLMDKDYAESLGLQPLARIVSFAVAGVNPDVMGLGPIYATRKLLNRVGISIHDVDIVEINEAFAAQSLACIRELGMDTDKVNVNGGAIAYGHPLGASGARLVGTLTYELIRRQGRYGLASLCIGVGQGLATLVERLS</sequence>
<dbReference type="eggNOG" id="COG0183">
    <property type="taxonomic scope" value="Bacteria"/>
</dbReference>
<evidence type="ECO:0000313" key="9">
    <source>
        <dbReference type="EMBL" id="UNO48719.1"/>
    </source>
</evidence>